<dbReference type="PROSITE" id="PS51898">
    <property type="entry name" value="TYR_RECOMBINASE"/>
    <property type="match status" value="1"/>
</dbReference>
<dbReference type="InterPro" id="IPR043128">
    <property type="entry name" value="Rev_trsase/Diguanyl_cyclase"/>
</dbReference>
<name>A0A164TDY1_9CRUS</name>
<dbReference type="CDD" id="cd03714">
    <property type="entry name" value="RT_DIRS1"/>
    <property type="match status" value="1"/>
</dbReference>
<keyword evidence="6" id="KW-1185">Reference proteome</keyword>
<accession>A0A164TDY1</accession>
<feature type="compositionally biased region" description="Basic residues" evidence="2">
    <location>
        <begin position="81"/>
        <end position="90"/>
    </location>
</feature>
<dbReference type="Proteomes" id="UP000076858">
    <property type="component" value="Unassembled WGS sequence"/>
</dbReference>
<dbReference type="InterPro" id="IPR000477">
    <property type="entry name" value="RT_dom"/>
</dbReference>
<dbReference type="SUPFAM" id="SSF56349">
    <property type="entry name" value="DNA breaking-rejoining enzymes"/>
    <property type="match status" value="1"/>
</dbReference>
<dbReference type="GO" id="GO:0006310">
    <property type="term" value="P:DNA recombination"/>
    <property type="evidence" value="ECO:0007669"/>
    <property type="project" value="UniProtKB-KW"/>
</dbReference>
<feature type="compositionally biased region" description="Polar residues" evidence="2">
    <location>
        <begin position="332"/>
        <end position="362"/>
    </location>
</feature>
<dbReference type="PANTHER" id="PTHR33050">
    <property type="entry name" value="REVERSE TRANSCRIPTASE DOMAIN-CONTAINING PROTEIN"/>
    <property type="match status" value="1"/>
</dbReference>
<feature type="domain" description="Reverse transcriptase" evidence="3">
    <location>
        <begin position="435"/>
        <end position="618"/>
    </location>
</feature>
<dbReference type="Gene3D" id="3.30.70.270">
    <property type="match status" value="1"/>
</dbReference>
<protein>
    <recommendedName>
        <fullName evidence="7">Reverse transcriptase domain-containing protein</fullName>
    </recommendedName>
</protein>
<keyword evidence="1" id="KW-0233">DNA recombination</keyword>
<dbReference type="Pfam" id="PF00589">
    <property type="entry name" value="Phage_integrase"/>
    <property type="match status" value="1"/>
</dbReference>
<evidence type="ECO:0008006" key="7">
    <source>
        <dbReference type="Google" id="ProtNLM"/>
    </source>
</evidence>
<dbReference type="PROSITE" id="PS50878">
    <property type="entry name" value="RT_POL"/>
    <property type="match status" value="1"/>
</dbReference>
<organism evidence="5 6">
    <name type="scientific">Daphnia magna</name>
    <dbReference type="NCBI Taxonomy" id="35525"/>
    <lineage>
        <taxon>Eukaryota</taxon>
        <taxon>Metazoa</taxon>
        <taxon>Ecdysozoa</taxon>
        <taxon>Arthropoda</taxon>
        <taxon>Crustacea</taxon>
        <taxon>Branchiopoda</taxon>
        <taxon>Diplostraca</taxon>
        <taxon>Cladocera</taxon>
        <taxon>Anomopoda</taxon>
        <taxon>Daphniidae</taxon>
        <taxon>Daphnia</taxon>
    </lineage>
</organism>
<evidence type="ECO:0000256" key="2">
    <source>
        <dbReference type="SAM" id="MobiDB-lite"/>
    </source>
</evidence>
<proteinExistence type="predicted"/>
<feature type="compositionally biased region" description="Low complexity" evidence="2">
    <location>
        <begin position="94"/>
        <end position="107"/>
    </location>
</feature>
<dbReference type="InterPro" id="IPR043502">
    <property type="entry name" value="DNA/RNA_pol_sf"/>
</dbReference>
<dbReference type="InterPro" id="IPR002104">
    <property type="entry name" value="Integrase_catalytic"/>
</dbReference>
<dbReference type="PANTHER" id="PTHR33050:SF7">
    <property type="entry name" value="RIBONUCLEASE H"/>
    <property type="match status" value="1"/>
</dbReference>
<dbReference type="SUPFAM" id="SSF56672">
    <property type="entry name" value="DNA/RNA polymerases"/>
    <property type="match status" value="1"/>
</dbReference>
<evidence type="ECO:0000259" key="4">
    <source>
        <dbReference type="PROSITE" id="PS51898"/>
    </source>
</evidence>
<evidence type="ECO:0000313" key="5">
    <source>
        <dbReference type="EMBL" id="KZS10386.1"/>
    </source>
</evidence>
<feature type="region of interest" description="Disordered" evidence="2">
    <location>
        <begin position="311"/>
        <end position="362"/>
    </location>
</feature>
<reference evidence="5 6" key="1">
    <citation type="submission" date="2016-03" db="EMBL/GenBank/DDBJ databases">
        <title>EvidentialGene: Evidence-directed Construction of Genes on Genomes.</title>
        <authorList>
            <person name="Gilbert D.G."/>
            <person name="Choi J.-H."/>
            <person name="Mockaitis K."/>
            <person name="Colbourne J."/>
            <person name="Pfrender M."/>
        </authorList>
    </citation>
    <scope>NUCLEOTIDE SEQUENCE [LARGE SCALE GENOMIC DNA]</scope>
    <source>
        <strain evidence="5 6">Xinb3</strain>
        <tissue evidence="5">Complete organism</tissue>
    </source>
</reference>
<dbReference type="GO" id="GO:0071897">
    <property type="term" value="P:DNA biosynthetic process"/>
    <property type="evidence" value="ECO:0007669"/>
    <property type="project" value="UniProtKB-ARBA"/>
</dbReference>
<dbReference type="Gene3D" id="3.10.10.10">
    <property type="entry name" value="HIV Type 1 Reverse Transcriptase, subunit A, domain 1"/>
    <property type="match status" value="1"/>
</dbReference>
<dbReference type="EMBL" id="LRGB01001822">
    <property type="protein sequence ID" value="KZS10386.1"/>
    <property type="molecule type" value="Genomic_DNA"/>
</dbReference>
<dbReference type="InterPro" id="IPR011010">
    <property type="entry name" value="DNA_brk_join_enz"/>
</dbReference>
<dbReference type="Pfam" id="PF00078">
    <property type="entry name" value="RVT_1"/>
    <property type="match status" value="1"/>
</dbReference>
<dbReference type="CDD" id="cd09275">
    <property type="entry name" value="RNase_HI_RT_DIRS1"/>
    <property type="match status" value="1"/>
</dbReference>
<comment type="caution">
    <text evidence="5">The sequence shown here is derived from an EMBL/GenBank/DDBJ whole genome shotgun (WGS) entry which is preliminary data.</text>
</comment>
<feature type="domain" description="Tyr recombinase" evidence="4">
    <location>
        <begin position="1079"/>
        <end position="1278"/>
    </location>
</feature>
<dbReference type="GO" id="GO:0003677">
    <property type="term" value="F:DNA binding"/>
    <property type="evidence" value="ECO:0007669"/>
    <property type="project" value="InterPro"/>
</dbReference>
<sequence length="1282" mass="143123">MPDRMHSGRARSPTSSEPFQLRPNLVMGDIPSSPSSSESTKRRRALRSMSGDTLTVELGENSVNTPELPPGIPNSTDSHGTKKNKKKCRRSRDSSPSDSDSVSSSSSRSHDRKKSRKDGTDSGGFDEPSNVAMLPRSRVRDLRRWMKEGIESKTEGNTLRSAYVPKFEGDFELMAPLLDPSMARKWLRNLGESSDRAKLKDFWEKQLLSLQREVKDAFQPLAYMLGVMPENSDAEMPVQTAIRLLGHVFSRITKMRRSNAMRHCAPKFSTMLIDNRLFSSRDYRNLFGNKFIDALEKEAIADAKMDQIGRYGGPSNSRGGNTHFRKGGSNSGSGANFKSNGNWNFNKPHSSNRNKSGGQQFTGASNNNKYVSNFLPPVCSVDSSIVGGRLSLFSNAWHAFTDDPWILNIIDYGSIMDKEKTAICNSEVESLKKQGAIVVAPSPVESFISNQFVVPKKATGKYRPIFNLKALNQFIRYEHFKMECLDNVKYLICRNDWLVKLDLQDAYFVVPVTSQHRKFLRFIWDGVVYQYVCLPFGLSSAPRIFTKLMKPIIAHLRRLGIRLLIYLDDLLILGSSPNGVLQHLRSVVNLLLSLGFLINWEKSVVIPSQSIEFLGLEIDSRMLSFSLPKCKVDNIVSLCQSILKKDRVKLRELAAVLGNFSWSITSVPYAPSHYRSLQRFYIQAVGDFSNLNRLVALTQEARIDIQWWAHNLKLSNGKSIIPPCPDLSIYSDASLKGWGSVCDGFTARGPWPLADQSRHINELELLGSLYALQIFTQNSSDISVSLLLDNSTAVAYVNNCGGTKSRSLSAISSQMTSWCETRNISLSASHLPGMFNSIADRESRSTLDPSDWMLFTGAFKRLQDVWPMEVDLFSAAWNKQLPKFVSWLPQPNAIAVNAFSLNWSRLNCYAFPPFAMIPRCLTKIKKEKAVVILVCPLWPSQPWYPLLLEMATDIPRVFSSHPILLHSNSLEPHPLIQSKKFLLAAWKLSGDALKSEAFRHQLLDYCWPAPVGLRYLPTSQPGTYLAHLFDSGLASQTINLHRSMLSMTLEPVNGINIGEHPLVVQLLKGCYNSLPPRPRYNNMWNPDDVLKFISSLPDNSDLSLSVISYKLVTLTALSSLLRVSEIASISRTSIHCSASAATFSLSRPRKTQHDGPLQSICLPRLSGRICPVDCLENYLGRSKSLCPSSDSLFISLKKPYRAVGSSTIARWIKKCLSDAGIDDSFSAHSTRGSGASKAAKIGIPIEQILKAASWTNESTFNRFYNRPLTSASVASSILTQTD</sequence>
<dbReference type="InterPro" id="IPR052055">
    <property type="entry name" value="Hepadnavirus_pol/RT"/>
</dbReference>
<gene>
    <name evidence="5" type="ORF">APZ42_025159</name>
</gene>
<feature type="region of interest" description="Disordered" evidence="2">
    <location>
        <begin position="1"/>
        <end position="136"/>
    </location>
</feature>
<dbReference type="GO" id="GO:0015074">
    <property type="term" value="P:DNA integration"/>
    <property type="evidence" value="ECO:0007669"/>
    <property type="project" value="InterPro"/>
</dbReference>
<dbReference type="InterPro" id="IPR013762">
    <property type="entry name" value="Integrase-like_cat_sf"/>
</dbReference>
<evidence type="ECO:0000256" key="1">
    <source>
        <dbReference type="ARBA" id="ARBA00023172"/>
    </source>
</evidence>
<dbReference type="Gene3D" id="1.10.443.10">
    <property type="entry name" value="Intergrase catalytic core"/>
    <property type="match status" value="1"/>
</dbReference>
<dbReference type="OrthoDB" id="6769862at2759"/>
<evidence type="ECO:0000259" key="3">
    <source>
        <dbReference type="PROSITE" id="PS50878"/>
    </source>
</evidence>
<evidence type="ECO:0000313" key="6">
    <source>
        <dbReference type="Proteomes" id="UP000076858"/>
    </source>
</evidence>